<accession>A0A0L0T1M5</accession>
<dbReference type="EMBL" id="GG745358">
    <property type="protein sequence ID" value="KNE68743.1"/>
    <property type="molecule type" value="Genomic_DNA"/>
</dbReference>
<protein>
    <submittedName>
        <fullName evidence="3">Uncharacterized protein</fullName>
    </submittedName>
</protein>
<reference evidence="3 4" key="1">
    <citation type="submission" date="2009-11" db="EMBL/GenBank/DDBJ databases">
        <title>Annotation of Allomyces macrogynus ATCC 38327.</title>
        <authorList>
            <consortium name="The Broad Institute Genome Sequencing Platform"/>
            <person name="Russ C."/>
            <person name="Cuomo C."/>
            <person name="Burger G."/>
            <person name="Gray M.W."/>
            <person name="Holland P.W.H."/>
            <person name="King N."/>
            <person name="Lang F.B.F."/>
            <person name="Roger A.J."/>
            <person name="Ruiz-Trillo I."/>
            <person name="Young S.K."/>
            <person name="Zeng Q."/>
            <person name="Gargeya S."/>
            <person name="Fitzgerald M."/>
            <person name="Haas B."/>
            <person name="Abouelleil A."/>
            <person name="Alvarado L."/>
            <person name="Arachchi H.M."/>
            <person name="Berlin A."/>
            <person name="Chapman S.B."/>
            <person name="Gearin G."/>
            <person name="Goldberg J."/>
            <person name="Griggs A."/>
            <person name="Gujja S."/>
            <person name="Hansen M."/>
            <person name="Heiman D."/>
            <person name="Howarth C."/>
            <person name="Larimer J."/>
            <person name="Lui A."/>
            <person name="MacDonald P.J.P."/>
            <person name="McCowen C."/>
            <person name="Montmayeur A."/>
            <person name="Murphy C."/>
            <person name="Neiman D."/>
            <person name="Pearson M."/>
            <person name="Priest M."/>
            <person name="Roberts A."/>
            <person name="Saif S."/>
            <person name="Shea T."/>
            <person name="Sisk P."/>
            <person name="Stolte C."/>
            <person name="Sykes S."/>
            <person name="Wortman J."/>
            <person name="Nusbaum C."/>
            <person name="Birren B."/>
        </authorList>
    </citation>
    <scope>NUCLEOTIDE SEQUENCE [LARGE SCALE GENOMIC DNA]</scope>
    <source>
        <strain evidence="3 4">ATCC 38327</strain>
    </source>
</reference>
<keyword evidence="4" id="KW-1185">Reference proteome</keyword>
<dbReference type="AlphaFoldDB" id="A0A0L0T1M5"/>
<gene>
    <name evidence="3" type="ORF">AMAG_13385</name>
</gene>
<dbReference type="Proteomes" id="UP000054350">
    <property type="component" value="Unassembled WGS sequence"/>
</dbReference>
<feature type="transmembrane region" description="Helical" evidence="2">
    <location>
        <begin position="188"/>
        <end position="207"/>
    </location>
</feature>
<name>A0A0L0T1M5_ALLM3</name>
<evidence type="ECO:0000313" key="4">
    <source>
        <dbReference type="Proteomes" id="UP000054350"/>
    </source>
</evidence>
<sequence length="217" mass="24742">MLRASFARTQPRQALAAATAVTRINALQHHVRHTRTKSTKTLPDTADILVVGARPRGPVPTSPRNCTPTPPPPRSSSSTAPRARRPYPRHLPCTRARSKRLLTSARTVQSRGQWSPPRSTWRCRTRKFIISLIRSSSTAWLCPKRLKVGWMRMGTWLIFCLVSRTTRISAVRIRPRRGSWSCIRTGTWSWLALAWMPTGFANIWVSTQRRKRCVGKR</sequence>
<evidence type="ECO:0000313" key="3">
    <source>
        <dbReference type="EMBL" id="KNE68743.1"/>
    </source>
</evidence>
<feature type="region of interest" description="Disordered" evidence="1">
    <location>
        <begin position="30"/>
        <end position="91"/>
    </location>
</feature>
<keyword evidence="2" id="KW-1133">Transmembrane helix</keyword>
<evidence type="ECO:0000256" key="1">
    <source>
        <dbReference type="SAM" id="MobiDB-lite"/>
    </source>
</evidence>
<evidence type="ECO:0000256" key="2">
    <source>
        <dbReference type="SAM" id="Phobius"/>
    </source>
</evidence>
<keyword evidence="2" id="KW-0472">Membrane</keyword>
<keyword evidence="2" id="KW-0812">Transmembrane</keyword>
<reference evidence="4" key="2">
    <citation type="submission" date="2009-11" db="EMBL/GenBank/DDBJ databases">
        <title>The Genome Sequence of Allomyces macrogynus strain ATCC 38327.</title>
        <authorList>
            <consortium name="The Broad Institute Genome Sequencing Platform"/>
            <person name="Russ C."/>
            <person name="Cuomo C."/>
            <person name="Shea T."/>
            <person name="Young S.K."/>
            <person name="Zeng Q."/>
            <person name="Koehrsen M."/>
            <person name="Haas B."/>
            <person name="Borodovsky M."/>
            <person name="Guigo R."/>
            <person name="Alvarado L."/>
            <person name="Berlin A."/>
            <person name="Borenstein D."/>
            <person name="Chen Z."/>
            <person name="Engels R."/>
            <person name="Freedman E."/>
            <person name="Gellesch M."/>
            <person name="Goldberg J."/>
            <person name="Griggs A."/>
            <person name="Gujja S."/>
            <person name="Heiman D."/>
            <person name="Hepburn T."/>
            <person name="Howarth C."/>
            <person name="Jen D."/>
            <person name="Larson L."/>
            <person name="Lewis B."/>
            <person name="Mehta T."/>
            <person name="Park D."/>
            <person name="Pearson M."/>
            <person name="Roberts A."/>
            <person name="Saif S."/>
            <person name="Shenoy N."/>
            <person name="Sisk P."/>
            <person name="Stolte C."/>
            <person name="Sykes S."/>
            <person name="Walk T."/>
            <person name="White J."/>
            <person name="Yandava C."/>
            <person name="Burger G."/>
            <person name="Gray M.W."/>
            <person name="Holland P.W.H."/>
            <person name="King N."/>
            <person name="Lang F.B.F."/>
            <person name="Roger A.J."/>
            <person name="Ruiz-Trillo I."/>
            <person name="Lander E."/>
            <person name="Nusbaum C."/>
        </authorList>
    </citation>
    <scope>NUCLEOTIDE SEQUENCE [LARGE SCALE GENOMIC DNA]</scope>
    <source>
        <strain evidence="4">ATCC 38327</strain>
    </source>
</reference>
<proteinExistence type="predicted"/>
<organism evidence="3 4">
    <name type="scientific">Allomyces macrogynus (strain ATCC 38327)</name>
    <name type="common">Allomyces javanicus var. macrogynus</name>
    <dbReference type="NCBI Taxonomy" id="578462"/>
    <lineage>
        <taxon>Eukaryota</taxon>
        <taxon>Fungi</taxon>
        <taxon>Fungi incertae sedis</taxon>
        <taxon>Blastocladiomycota</taxon>
        <taxon>Blastocladiomycetes</taxon>
        <taxon>Blastocladiales</taxon>
        <taxon>Blastocladiaceae</taxon>
        <taxon>Allomyces</taxon>
    </lineage>
</organism>
<dbReference type="VEuPathDB" id="FungiDB:AMAG_13385"/>